<keyword evidence="5" id="KW-0723">Serine/threonine-protein kinase</keyword>
<evidence type="ECO:0000256" key="14">
    <source>
        <dbReference type="ARBA" id="ARBA00023170"/>
    </source>
</evidence>
<evidence type="ECO:0000256" key="8">
    <source>
        <dbReference type="ARBA" id="ARBA00022729"/>
    </source>
</evidence>
<keyword evidence="6 17" id="KW-0808">Transferase</keyword>
<evidence type="ECO:0000313" key="17">
    <source>
        <dbReference type="EMBL" id="KAF5801469.1"/>
    </source>
</evidence>
<evidence type="ECO:0000256" key="5">
    <source>
        <dbReference type="ARBA" id="ARBA00022527"/>
    </source>
</evidence>
<feature type="domain" description="Protein kinase" evidence="16">
    <location>
        <begin position="1"/>
        <end position="160"/>
    </location>
</feature>
<dbReference type="GO" id="GO:0004674">
    <property type="term" value="F:protein serine/threonine kinase activity"/>
    <property type="evidence" value="ECO:0007669"/>
    <property type="project" value="UniProtKB-KW"/>
</dbReference>
<evidence type="ECO:0000259" key="16">
    <source>
        <dbReference type="PROSITE" id="PS50011"/>
    </source>
</evidence>
<evidence type="ECO:0000256" key="1">
    <source>
        <dbReference type="ARBA" id="ARBA00004251"/>
    </source>
</evidence>
<dbReference type="GO" id="GO:0005886">
    <property type="term" value="C:plasma membrane"/>
    <property type="evidence" value="ECO:0007669"/>
    <property type="project" value="UniProtKB-SubCell"/>
</dbReference>
<evidence type="ECO:0000256" key="15">
    <source>
        <dbReference type="ARBA" id="ARBA00023180"/>
    </source>
</evidence>
<keyword evidence="13" id="KW-0472">Membrane</keyword>
<evidence type="ECO:0000256" key="7">
    <source>
        <dbReference type="ARBA" id="ARBA00022692"/>
    </source>
</evidence>
<gene>
    <name evidence="17" type="ORF">HanXRQr2_Chr06g0248441</name>
</gene>
<accession>A0A9K3NIG1</accession>
<reference evidence="17" key="1">
    <citation type="journal article" date="2017" name="Nature">
        <title>The sunflower genome provides insights into oil metabolism, flowering and Asterid evolution.</title>
        <authorList>
            <person name="Badouin H."/>
            <person name="Gouzy J."/>
            <person name="Grassa C.J."/>
            <person name="Murat F."/>
            <person name="Staton S.E."/>
            <person name="Cottret L."/>
            <person name="Lelandais-Briere C."/>
            <person name="Owens G.L."/>
            <person name="Carrere S."/>
            <person name="Mayjonade B."/>
            <person name="Legrand L."/>
            <person name="Gill N."/>
            <person name="Kane N.C."/>
            <person name="Bowers J.E."/>
            <person name="Hubner S."/>
            <person name="Bellec A."/>
            <person name="Berard A."/>
            <person name="Berges H."/>
            <person name="Blanchet N."/>
            <person name="Boniface M.C."/>
            <person name="Brunel D."/>
            <person name="Catrice O."/>
            <person name="Chaidir N."/>
            <person name="Claudel C."/>
            <person name="Donnadieu C."/>
            <person name="Faraut T."/>
            <person name="Fievet G."/>
            <person name="Helmstetter N."/>
            <person name="King M."/>
            <person name="Knapp S.J."/>
            <person name="Lai Z."/>
            <person name="Le Paslier M.C."/>
            <person name="Lippi Y."/>
            <person name="Lorenzon L."/>
            <person name="Mandel J.R."/>
            <person name="Marage G."/>
            <person name="Marchand G."/>
            <person name="Marquand E."/>
            <person name="Bret-Mestries E."/>
            <person name="Morien E."/>
            <person name="Nambeesan S."/>
            <person name="Nguyen T."/>
            <person name="Pegot-Espagnet P."/>
            <person name="Pouilly N."/>
            <person name="Raftis F."/>
            <person name="Sallet E."/>
            <person name="Schiex T."/>
            <person name="Thomas J."/>
            <person name="Vandecasteele C."/>
            <person name="Vares D."/>
            <person name="Vear F."/>
            <person name="Vautrin S."/>
            <person name="Crespi M."/>
            <person name="Mangin B."/>
            <person name="Burke J.M."/>
            <person name="Salse J."/>
            <person name="Munos S."/>
            <person name="Vincourt P."/>
            <person name="Rieseberg L.H."/>
            <person name="Langlade N.B."/>
        </authorList>
    </citation>
    <scope>NUCLEOTIDE SEQUENCE</scope>
    <source>
        <tissue evidence="17">Leaves</tissue>
    </source>
</reference>
<evidence type="ECO:0000256" key="6">
    <source>
        <dbReference type="ARBA" id="ARBA00022679"/>
    </source>
</evidence>
<keyword evidence="14" id="KW-0675">Receptor</keyword>
<dbReference type="InterPro" id="IPR000719">
    <property type="entry name" value="Prot_kinase_dom"/>
</dbReference>
<dbReference type="SMART" id="SM00220">
    <property type="entry name" value="S_TKc"/>
    <property type="match status" value="1"/>
</dbReference>
<dbReference type="Gene3D" id="1.10.510.10">
    <property type="entry name" value="Transferase(Phosphotransferase) domain 1"/>
    <property type="match status" value="1"/>
</dbReference>
<evidence type="ECO:0000256" key="2">
    <source>
        <dbReference type="ARBA" id="ARBA00008536"/>
    </source>
</evidence>
<keyword evidence="10" id="KW-0418">Kinase</keyword>
<dbReference type="Pfam" id="PF00069">
    <property type="entry name" value="Pkinase"/>
    <property type="match status" value="1"/>
</dbReference>
<keyword evidence="8" id="KW-0732">Signal</keyword>
<name>A0A9K3NIG1_HELAN</name>
<evidence type="ECO:0000256" key="3">
    <source>
        <dbReference type="ARBA" id="ARBA00010217"/>
    </source>
</evidence>
<organism evidence="17 18">
    <name type="scientific">Helianthus annuus</name>
    <name type="common">Common sunflower</name>
    <dbReference type="NCBI Taxonomy" id="4232"/>
    <lineage>
        <taxon>Eukaryota</taxon>
        <taxon>Viridiplantae</taxon>
        <taxon>Streptophyta</taxon>
        <taxon>Embryophyta</taxon>
        <taxon>Tracheophyta</taxon>
        <taxon>Spermatophyta</taxon>
        <taxon>Magnoliopsida</taxon>
        <taxon>eudicotyledons</taxon>
        <taxon>Gunneridae</taxon>
        <taxon>Pentapetalae</taxon>
        <taxon>asterids</taxon>
        <taxon>campanulids</taxon>
        <taxon>Asterales</taxon>
        <taxon>Asteraceae</taxon>
        <taxon>Asteroideae</taxon>
        <taxon>Heliantheae alliance</taxon>
        <taxon>Heliantheae</taxon>
        <taxon>Helianthus</taxon>
    </lineage>
</organism>
<dbReference type="PANTHER" id="PTHR27002">
    <property type="entry name" value="RECEPTOR-LIKE SERINE/THREONINE-PROTEIN KINASE SD1-8"/>
    <property type="match status" value="1"/>
</dbReference>
<evidence type="ECO:0000256" key="12">
    <source>
        <dbReference type="ARBA" id="ARBA00022989"/>
    </source>
</evidence>
<dbReference type="FunFam" id="1.10.510.10:FF:000240">
    <property type="entry name" value="Lectin-domain containing receptor kinase A4.3"/>
    <property type="match status" value="1"/>
</dbReference>
<evidence type="ECO:0000313" key="18">
    <source>
        <dbReference type="Proteomes" id="UP000215914"/>
    </source>
</evidence>
<dbReference type="SUPFAM" id="SSF56112">
    <property type="entry name" value="Protein kinase-like (PK-like)"/>
    <property type="match status" value="1"/>
</dbReference>
<dbReference type="PANTHER" id="PTHR27002:SF1073">
    <property type="entry name" value="CYSTEINE-RICH RECEPTOR-LIKE PROTEIN KINASE 29"/>
    <property type="match status" value="1"/>
</dbReference>
<sequence>MVVVDPIKRTLLNWQKRFTIIKGIAKGLLYLHEDSRLRIIHRDMKASNVLLDVEMNPKIADFGMARLFNPEETQGNTSRIVGTYGYMAPEYARYGHFSVKSDVYSFGVLVLEMTTGQKNQCFRNGENIEHLLSFVSIDPTTINSKMLVCTNLILLFWGCN</sequence>
<dbReference type="GO" id="GO:0005524">
    <property type="term" value="F:ATP binding"/>
    <property type="evidence" value="ECO:0007669"/>
    <property type="project" value="UniProtKB-KW"/>
</dbReference>
<reference evidence="17" key="2">
    <citation type="submission" date="2020-06" db="EMBL/GenBank/DDBJ databases">
        <title>Helianthus annuus Genome sequencing and assembly Release 2.</title>
        <authorList>
            <person name="Gouzy J."/>
            <person name="Langlade N."/>
            <person name="Munos S."/>
        </authorList>
    </citation>
    <scope>NUCLEOTIDE SEQUENCE</scope>
    <source>
        <tissue evidence="17">Leaves</tissue>
    </source>
</reference>
<dbReference type="PROSITE" id="PS50011">
    <property type="entry name" value="PROTEIN_KINASE_DOM"/>
    <property type="match status" value="1"/>
</dbReference>
<dbReference type="Gramene" id="mRNA:HanXRQr2_Chr06g0248441">
    <property type="protein sequence ID" value="mRNA:HanXRQr2_Chr06g0248441"/>
    <property type="gene ID" value="HanXRQr2_Chr06g0248441"/>
</dbReference>
<evidence type="ECO:0000256" key="13">
    <source>
        <dbReference type="ARBA" id="ARBA00023136"/>
    </source>
</evidence>
<dbReference type="GO" id="GO:0002229">
    <property type="term" value="P:defense response to oomycetes"/>
    <property type="evidence" value="ECO:0007669"/>
    <property type="project" value="UniProtKB-ARBA"/>
</dbReference>
<evidence type="ECO:0000256" key="10">
    <source>
        <dbReference type="ARBA" id="ARBA00022777"/>
    </source>
</evidence>
<keyword evidence="9" id="KW-0547">Nucleotide-binding</keyword>
<comment type="subcellular location">
    <subcellularLocation>
        <location evidence="1">Cell membrane</location>
        <topology evidence="1">Single-pass type I membrane protein</topology>
    </subcellularLocation>
</comment>
<dbReference type="InterPro" id="IPR008271">
    <property type="entry name" value="Ser/Thr_kinase_AS"/>
</dbReference>
<dbReference type="Proteomes" id="UP000215914">
    <property type="component" value="Unassembled WGS sequence"/>
</dbReference>
<keyword evidence="4" id="KW-1003">Cell membrane</keyword>
<keyword evidence="12" id="KW-1133">Transmembrane helix</keyword>
<dbReference type="EMBL" id="MNCJ02000321">
    <property type="protein sequence ID" value="KAF5801469.1"/>
    <property type="molecule type" value="Genomic_DNA"/>
</dbReference>
<keyword evidence="15" id="KW-0325">Glycoprotein</keyword>
<evidence type="ECO:0000256" key="9">
    <source>
        <dbReference type="ARBA" id="ARBA00022741"/>
    </source>
</evidence>
<dbReference type="AlphaFoldDB" id="A0A9K3NIG1"/>
<dbReference type="PROSITE" id="PS00108">
    <property type="entry name" value="PROTEIN_KINASE_ST"/>
    <property type="match status" value="1"/>
</dbReference>
<evidence type="ECO:0000256" key="11">
    <source>
        <dbReference type="ARBA" id="ARBA00022840"/>
    </source>
</evidence>
<comment type="caution">
    <text evidence="17">The sequence shown here is derived from an EMBL/GenBank/DDBJ whole genome shotgun (WGS) entry which is preliminary data.</text>
</comment>
<keyword evidence="11" id="KW-0067">ATP-binding</keyword>
<comment type="similarity">
    <text evidence="3">In the C-terminal section; belongs to the protein kinase superfamily. Ser/Thr protein kinase family.</text>
</comment>
<dbReference type="InterPro" id="IPR011009">
    <property type="entry name" value="Kinase-like_dom_sf"/>
</dbReference>
<keyword evidence="7" id="KW-0812">Transmembrane</keyword>
<comment type="similarity">
    <text evidence="2">In the N-terminal section; belongs to the leguminous lectin family.</text>
</comment>
<evidence type="ECO:0000256" key="4">
    <source>
        <dbReference type="ARBA" id="ARBA00022475"/>
    </source>
</evidence>
<proteinExistence type="inferred from homology"/>
<keyword evidence="18" id="KW-1185">Reference proteome</keyword>
<protein>
    <recommendedName>
        <fullName evidence="16">Protein kinase domain-containing protein</fullName>
    </recommendedName>
</protein>